<feature type="non-terminal residue" evidence="2">
    <location>
        <position position="1"/>
    </location>
</feature>
<dbReference type="PANTHER" id="PTHR11571">
    <property type="entry name" value="GLUTATHIONE S-TRANSFERASE"/>
    <property type="match status" value="1"/>
</dbReference>
<dbReference type="Gene3D" id="1.20.1050.130">
    <property type="match status" value="1"/>
</dbReference>
<dbReference type="InterPro" id="IPR036249">
    <property type="entry name" value="Thioredoxin-like_sf"/>
</dbReference>
<dbReference type="Proteomes" id="UP000749559">
    <property type="component" value="Unassembled WGS sequence"/>
</dbReference>
<organism evidence="2 3">
    <name type="scientific">Owenia fusiformis</name>
    <name type="common">Polychaete worm</name>
    <dbReference type="NCBI Taxonomy" id="6347"/>
    <lineage>
        <taxon>Eukaryota</taxon>
        <taxon>Metazoa</taxon>
        <taxon>Spiralia</taxon>
        <taxon>Lophotrochozoa</taxon>
        <taxon>Annelida</taxon>
        <taxon>Polychaeta</taxon>
        <taxon>Sedentaria</taxon>
        <taxon>Canalipalpata</taxon>
        <taxon>Sabellida</taxon>
        <taxon>Oweniida</taxon>
        <taxon>Oweniidae</taxon>
        <taxon>Owenia</taxon>
    </lineage>
</organism>
<keyword evidence="3" id="KW-1185">Reference proteome</keyword>
<dbReference type="InterPro" id="IPR036282">
    <property type="entry name" value="Glutathione-S-Trfase_C_sf"/>
</dbReference>
<dbReference type="InterPro" id="IPR050213">
    <property type="entry name" value="GST_superfamily"/>
</dbReference>
<gene>
    <name evidence="2" type="ORF">OFUS_LOCUS9548</name>
</gene>
<feature type="domain" description="GST N-terminal" evidence="1">
    <location>
        <begin position="1"/>
        <end position="67"/>
    </location>
</feature>
<dbReference type="Pfam" id="PF02798">
    <property type="entry name" value="GST_N"/>
    <property type="match status" value="1"/>
</dbReference>
<dbReference type="InterPro" id="IPR004045">
    <property type="entry name" value="Glutathione_S-Trfase_N"/>
</dbReference>
<dbReference type="PANTHER" id="PTHR11571:SF141">
    <property type="entry name" value="GLUTATHIONE S-TRANSFERASE"/>
    <property type="match status" value="1"/>
</dbReference>
<evidence type="ECO:0000313" key="2">
    <source>
        <dbReference type="EMBL" id="CAH1783187.1"/>
    </source>
</evidence>
<evidence type="ECO:0000313" key="3">
    <source>
        <dbReference type="Proteomes" id="UP000749559"/>
    </source>
</evidence>
<proteinExistence type="predicted"/>
<dbReference type="AlphaFoldDB" id="A0A8S4NQN8"/>
<feature type="non-terminal residue" evidence="2">
    <location>
        <position position="127"/>
    </location>
</feature>
<accession>A0A8S4NQN8</accession>
<protein>
    <recommendedName>
        <fullName evidence="1">GST N-terminal domain-containing protein</fullName>
    </recommendedName>
</protein>
<sequence length="127" mass="14682">EKLQKGEFKQEDINSGLFQPDFSKEWQDKKASMPYGQVPVLETEDGLKIAQTNAILRHLARKFKLYGSTDEQATEIDMLIEFESDLRERIYTMVYSNYFNGNREKLSNFVIPQGLTILEGLLKKNNG</sequence>
<dbReference type="PROSITE" id="PS50404">
    <property type="entry name" value="GST_NTER"/>
    <property type="match status" value="1"/>
</dbReference>
<name>A0A8S4NQN8_OWEFU</name>
<dbReference type="OrthoDB" id="4951845at2759"/>
<dbReference type="GO" id="GO:0004364">
    <property type="term" value="F:glutathione transferase activity"/>
    <property type="evidence" value="ECO:0007669"/>
    <property type="project" value="TreeGrafter"/>
</dbReference>
<dbReference type="SUPFAM" id="SSF52833">
    <property type="entry name" value="Thioredoxin-like"/>
    <property type="match status" value="1"/>
</dbReference>
<reference evidence="2" key="1">
    <citation type="submission" date="2022-03" db="EMBL/GenBank/DDBJ databases">
        <authorList>
            <person name="Martin C."/>
        </authorList>
    </citation>
    <scope>NUCLEOTIDE SEQUENCE</scope>
</reference>
<comment type="caution">
    <text evidence="2">The sequence shown here is derived from an EMBL/GenBank/DDBJ whole genome shotgun (WGS) entry which is preliminary data.</text>
</comment>
<dbReference type="EMBL" id="CAIIXF020000005">
    <property type="protein sequence ID" value="CAH1783187.1"/>
    <property type="molecule type" value="Genomic_DNA"/>
</dbReference>
<dbReference type="SUPFAM" id="SSF47616">
    <property type="entry name" value="GST C-terminal domain-like"/>
    <property type="match status" value="1"/>
</dbReference>
<dbReference type="GO" id="GO:0006749">
    <property type="term" value="P:glutathione metabolic process"/>
    <property type="evidence" value="ECO:0007669"/>
    <property type="project" value="TreeGrafter"/>
</dbReference>
<evidence type="ECO:0000259" key="1">
    <source>
        <dbReference type="PROSITE" id="PS50404"/>
    </source>
</evidence>